<dbReference type="KEGG" id="vg:77937078"/>
<protein>
    <submittedName>
        <fullName evidence="1">Uncharacterized protein</fullName>
    </submittedName>
</protein>
<dbReference type="EMBL" id="MN103543">
    <property type="protein sequence ID" value="QEM42057.1"/>
    <property type="molecule type" value="Genomic_DNA"/>
</dbReference>
<keyword evidence="2" id="KW-1185">Reference proteome</keyword>
<accession>A0A5C1K7G4</accession>
<dbReference type="GeneID" id="77937078"/>
<dbReference type="Proteomes" id="UP000322144">
    <property type="component" value="Segment"/>
</dbReference>
<evidence type="ECO:0000313" key="1">
    <source>
        <dbReference type="EMBL" id="QEM42057.1"/>
    </source>
</evidence>
<dbReference type="RefSeq" id="YP_010661068.1">
    <property type="nucleotide sequence ID" value="NC_070882.1"/>
</dbReference>
<organism evidence="1 2">
    <name type="scientific">Pseudomonas phage vB_PaeM_PS119XW</name>
    <dbReference type="NCBI Taxonomy" id="2601632"/>
    <lineage>
        <taxon>Viruses</taxon>
        <taxon>Duplodnaviria</taxon>
        <taxon>Heunggongvirae</taxon>
        <taxon>Uroviricota</taxon>
        <taxon>Caudoviricetes</taxon>
        <taxon>Chimalliviridae</taxon>
        <taxon>Pawinskivirus</taxon>
        <taxon>Pawinskivirus PS119XW</taxon>
    </lineage>
</organism>
<sequence>MNSNIKLVKNEGEWLVQKMETQNKFTFSLDDDTSWVSLGIHPDSGLRFECNMSGVLERVYRVKDNIDLDVVEIPSNHGLARQLNIQ</sequence>
<evidence type="ECO:0000313" key="2">
    <source>
        <dbReference type="Proteomes" id="UP000322144"/>
    </source>
</evidence>
<proteinExistence type="predicted"/>
<name>A0A5C1K7G4_9CAUD</name>
<reference evidence="1 2" key="1">
    <citation type="submission" date="2019-06" db="EMBL/GenBank/DDBJ databases">
        <title>A distant relative of Phikzvirus genus phages from a therapeutic phage collection.</title>
        <authorList>
            <person name="Hejnowicz M.S."/>
            <person name="Dabrowski K."/>
            <person name="Gawor J."/>
            <person name="Weber-Dabrowska B."/>
            <person name="Gromadka R."/>
            <person name="Lobocka M.B."/>
        </authorList>
    </citation>
    <scope>NUCLEOTIDE SEQUENCE [LARGE SCALE GENOMIC DNA]</scope>
</reference>